<evidence type="ECO:0000256" key="3">
    <source>
        <dbReference type="ARBA" id="ARBA00022679"/>
    </source>
</evidence>
<organism evidence="10 11">
    <name type="scientific">Spectribacter hydrogenoxidans</name>
    <dbReference type="NCBI Taxonomy" id="3075608"/>
    <lineage>
        <taxon>Bacteria</taxon>
        <taxon>Pseudomonadati</taxon>
        <taxon>Pseudomonadota</taxon>
        <taxon>Gammaproteobacteria</taxon>
        <taxon>Salinisphaerales</taxon>
        <taxon>Salinisphaeraceae</taxon>
        <taxon>Spectribacter</taxon>
    </lineage>
</organism>
<dbReference type="Gene3D" id="3.40.640.10">
    <property type="entry name" value="Type I PLP-dependent aspartate aminotransferase-like (Major domain)"/>
    <property type="match status" value="1"/>
</dbReference>
<evidence type="ECO:0000256" key="5">
    <source>
        <dbReference type="ARBA" id="ARBA00022898"/>
    </source>
</evidence>
<comment type="caution">
    <text evidence="10">The sequence shown here is derived from an EMBL/GenBank/DDBJ whole genome shotgun (WGS) entry which is preliminary data.</text>
</comment>
<keyword evidence="3" id="KW-0808">Transferase</keyword>
<dbReference type="InterPro" id="IPR015422">
    <property type="entry name" value="PyrdxlP-dep_Trfase_small"/>
</dbReference>
<evidence type="ECO:0000313" key="10">
    <source>
        <dbReference type="EMBL" id="MDT0634365.1"/>
    </source>
</evidence>
<feature type="domain" description="Aminotransferase class V" evidence="9">
    <location>
        <begin position="6"/>
        <end position="369"/>
    </location>
</feature>
<evidence type="ECO:0000256" key="2">
    <source>
        <dbReference type="ARBA" id="ARBA00006490"/>
    </source>
</evidence>
<evidence type="ECO:0000256" key="4">
    <source>
        <dbReference type="ARBA" id="ARBA00022723"/>
    </source>
</evidence>
<dbReference type="Gene3D" id="3.90.1150.10">
    <property type="entry name" value="Aspartate Aminotransferase, domain 1"/>
    <property type="match status" value="1"/>
</dbReference>
<dbReference type="PANTHER" id="PTHR11601">
    <property type="entry name" value="CYSTEINE DESULFURYLASE FAMILY MEMBER"/>
    <property type="match status" value="1"/>
</dbReference>
<dbReference type="PANTHER" id="PTHR11601:SF34">
    <property type="entry name" value="CYSTEINE DESULFURASE"/>
    <property type="match status" value="1"/>
</dbReference>
<dbReference type="InterPro" id="IPR015424">
    <property type="entry name" value="PyrdxlP-dep_Trfase"/>
</dbReference>
<proteinExistence type="inferred from homology"/>
<dbReference type="Proteomes" id="UP001251857">
    <property type="component" value="Unassembled WGS sequence"/>
</dbReference>
<dbReference type="InterPro" id="IPR000192">
    <property type="entry name" value="Aminotrans_V_dom"/>
</dbReference>
<keyword evidence="4" id="KW-0479">Metal-binding</keyword>
<keyword evidence="7" id="KW-0411">Iron-sulfur</keyword>
<comment type="similarity">
    <text evidence="2">Belongs to the class-V pyridoxal-phosphate-dependent aminotransferase family. NifS/IscS subfamily.</text>
</comment>
<reference evidence="10 11" key="1">
    <citation type="submission" date="2023-09" db="EMBL/GenBank/DDBJ databases">
        <authorList>
            <person name="Rey-Velasco X."/>
        </authorList>
    </citation>
    <scope>NUCLEOTIDE SEQUENCE [LARGE SCALE GENOMIC DNA]</scope>
    <source>
        <strain evidence="10 11">W335</strain>
    </source>
</reference>
<keyword evidence="5" id="KW-0663">Pyridoxal phosphate</keyword>
<evidence type="ECO:0000256" key="1">
    <source>
        <dbReference type="ARBA" id="ARBA00001933"/>
    </source>
</evidence>
<keyword evidence="11" id="KW-1185">Reference proteome</keyword>
<name>A0ABU3BYH2_9GAMM</name>
<evidence type="ECO:0000313" key="11">
    <source>
        <dbReference type="Proteomes" id="UP001251857"/>
    </source>
</evidence>
<dbReference type="EMBL" id="JAVRIB010000004">
    <property type="protein sequence ID" value="MDT0634365.1"/>
    <property type="molecule type" value="Genomic_DNA"/>
</dbReference>
<evidence type="ECO:0000256" key="6">
    <source>
        <dbReference type="ARBA" id="ARBA00023004"/>
    </source>
</evidence>
<accession>A0ABU3BYH2</accession>
<sequence length="391" mass="40090">MSRAGIYLDNAASTPVDPRVIEVMADALARHGANPTAAHEPGRQAAEALAQAREPVAAAIGAQPADLVWTSGASEANNLAIQGVAAAFARQPGHMITLCTEHPAVLGPMAALEAQGWAITRLPVDADGFCDPAALAAALRPDTRLVSVMQVNNETGVCQDLAVIGEALRDHPAALHVDAAQGAGKLPLDVDAIGADLVSLSAHKLHGPKGVGALFVRRRPAPHLAAVWHGGGQERGLRPGTPAIHQILGMGKTYELAAAYAPAESRRIGELRDRLWQQLAAVGDLVRNGGPDRVAPGLLSVSVGGVHADALHYACTAGEPPLAVSRGSACAAGSAESSYVLRAMGRDPALAAASLRLSLGRFTSGADVDTAGRVITAHIERLRALADAVAV</sequence>
<comment type="cofactor">
    <cofactor evidence="1">
        <name>pyridoxal 5'-phosphate</name>
        <dbReference type="ChEBI" id="CHEBI:597326"/>
    </cofactor>
</comment>
<dbReference type="InterPro" id="IPR016454">
    <property type="entry name" value="Cysteine_dSase"/>
</dbReference>
<dbReference type="SUPFAM" id="SSF53383">
    <property type="entry name" value="PLP-dependent transferases"/>
    <property type="match status" value="1"/>
</dbReference>
<dbReference type="InterPro" id="IPR015421">
    <property type="entry name" value="PyrdxlP-dep_Trfase_major"/>
</dbReference>
<evidence type="ECO:0000256" key="8">
    <source>
        <dbReference type="ARBA" id="ARBA00050776"/>
    </source>
</evidence>
<protein>
    <submittedName>
        <fullName evidence="10">Cysteine desulfurase family protein</fullName>
    </submittedName>
</protein>
<dbReference type="Pfam" id="PF00266">
    <property type="entry name" value="Aminotran_5"/>
    <property type="match status" value="1"/>
</dbReference>
<evidence type="ECO:0000256" key="7">
    <source>
        <dbReference type="ARBA" id="ARBA00023014"/>
    </source>
</evidence>
<dbReference type="PIRSF" id="PIRSF005572">
    <property type="entry name" value="NifS"/>
    <property type="match status" value="1"/>
</dbReference>
<dbReference type="RefSeq" id="WP_311652124.1">
    <property type="nucleotide sequence ID" value="NZ_JAVRIB010000004.1"/>
</dbReference>
<gene>
    <name evidence="10" type="ORF">RM532_05285</name>
</gene>
<evidence type="ECO:0000259" key="9">
    <source>
        <dbReference type="Pfam" id="PF00266"/>
    </source>
</evidence>
<keyword evidence="6" id="KW-0408">Iron</keyword>
<comment type="catalytic activity">
    <reaction evidence="8">
        <text>(sulfur carrier)-H + L-cysteine = (sulfur carrier)-SH + L-alanine</text>
        <dbReference type="Rhea" id="RHEA:43892"/>
        <dbReference type="Rhea" id="RHEA-COMP:14737"/>
        <dbReference type="Rhea" id="RHEA-COMP:14739"/>
        <dbReference type="ChEBI" id="CHEBI:29917"/>
        <dbReference type="ChEBI" id="CHEBI:35235"/>
        <dbReference type="ChEBI" id="CHEBI:57972"/>
        <dbReference type="ChEBI" id="CHEBI:64428"/>
        <dbReference type="EC" id="2.8.1.7"/>
    </reaction>
</comment>